<dbReference type="InterPro" id="IPR056693">
    <property type="entry name" value="DUF7791"/>
</dbReference>
<evidence type="ECO:0000313" key="7">
    <source>
        <dbReference type="Proteomes" id="UP000184330"/>
    </source>
</evidence>
<dbReference type="Pfam" id="PF25053">
    <property type="entry name" value="DUF7791"/>
    <property type="match status" value="1"/>
</dbReference>
<dbReference type="Proteomes" id="UP000184330">
    <property type="component" value="Unassembled WGS sequence"/>
</dbReference>
<feature type="domain" description="Nephrocystin 3-like N-terminal" evidence="4">
    <location>
        <begin position="363"/>
        <end position="538"/>
    </location>
</feature>
<keyword evidence="1" id="KW-0677">Repeat</keyword>
<feature type="region of interest" description="Disordered" evidence="3">
    <location>
        <begin position="289"/>
        <end position="326"/>
    </location>
</feature>
<dbReference type="Pfam" id="PF24883">
    <property type="entry name" value="NPHP3_N"/>
    <property type="match status" value="1"/>
</dbReference>
<feature type="region of interest" description="Disordered" evidence="3">
    <location>
        <begin position="186"/>
        <end position="215"/>
    </location>
</feature>
<sequence length="1109" mass="127049">MDPITAVGFAASILTFIDFGREIVTSTLEVIKSGSTKENIHVGIVVNDFLAVVKPLSQHPPGKSDHEKALKELAAKCKDVSQDLVKLLERMQRTSDGPKWESVRVALRSMQKKGEVRELESKLDKYRSEILLRLTLILNEGQLSIQVQLNDFRTQVQKQSSDALNQLTGLQQDILAGVELGRRQKASTTLHDKNDSYTSQESVLENAGEETEETRNEQLRLLREVREKLAMIIESKQEPLPEVRVLKQLYDSSLYRREESIEKASDNTFAWILKEESAVTIPLMEDEKASMGDDTSADNDASANHSPSMDDENASKGNGTSMDKDDALTVDDASTKDLVAQEDTAPPMVDQAAETRSEARSRLLTWLRSGNNVFHISGKAGSGKSTLMKFLADHEKTTRELEHWAGNEKLVFVQFFFWRSGAAFQRSLEGLYRTILFEILLQHPELIRDVFPEAHGAFSRKRPEECIDDIFFRPKLIEKAFKNLVSIPRRAGYRFCLFIDGLDEYGDDHVDDWEHEKLAEHLNAWTSKDGVKILASSRPHKPFEHTFADHLRIRLHTLTRPDIILFGCNMFEHHKAFERLEIQECYKKLVQRVADSAEGVFLWAVFAVRALLNSARYALPESLKQQLEILPKDVNMLYQKMFESIDPAEQIKAFKILLLVAYDRWQVLYALGITWLTDLENPDFPLKSGFEPYTTEEIKRRQVEAEYQIDSLTKGLVEVSKRDHESSFRKARVQFLHRTVRDFVLQSKAIQDYSEKFPELTKIERYARIQLAELHFSNSHENWAFDSSLLFDLLRQDRQSSTRSLLDAYWEAFDHHNEIFPRYYTFPGYYWNIKRETYVNVEKSHSFLHWAAYFNATDYVQGKLVDHPEWIIPNGELSVLLSAALCRESCMVAKLLLGSSASPHGRVKVRSGGEVTTLTIWQSFCSYFTSFLIYGAGNGDSNIQNKCKILEYFLEAGVEHNCWILLFRGDVPTPQYDVKAITPTHIISLYDLVQQINPPNLKRLTALMRGKKQGILSSTWHYLLVAISAANDGTSVRPEDYVPFSLDMDPNSPQYEPETGPESTTFGTELLIRKDEVLESKPPRYRWIVHSIQFADIKVDTINLSLRVF</sequence>
<dbReference type="EMBL" id="FJOG01000015">
    <property type="protein sequence ID" value="CZR59953.1"/>
    <property type="molecule type" value="Genomic_DNA"/>
</dbReference>
<dbReference type="OrthoDB" id="443402at2759"/>
<name>A0A1L7X4J9_9HELO</name>
<dbReference type="PANTHER" id="PTHR10039">
    <property type="entry name" value="AMELOGENIN"/>
    <property type="match status" value="1"/>
</dbReference>
<dbReference type="InterPro" id="IPR056884">
    <property type="entry name" value="NPHP3-like_N"/>
</dbReference>
<dbReference type="PANTHER" id="PTHR10039:SF5">
    <property type="entry name" value="NACHT DOMAIN-CONTAINING PROTEIN"/>
    <property type="match status" value="1"/>
</dbReference>
<organism evidence="6 7">
    <name type="scientific">Phialocephala subalpina</name>
    <dbReference type="NCBI Taxonomy" id="576137"/>
    <lineage>
        <taxon>Eukaryota</taxon>
        <taxon>Fungi</taxon>
        <taxon>Dikarya</taxon>
        <taxon>Ascomycota</taxon>
        <taxon>Pezizomycotina</taxon>
        <taxon>Leotiomycetes</taxon>
        <taxon>Helotiales</taxon>
        <taxon>Mollisiaceae</taxon>
        <taxon>Phialocephala</taxon>
        <taxon>Phialocephala fortinii species complex</taxon>
    </lineage>
</organism>
<feature type="domain" description="DUF7791" evidence="5">
    <location>
        <begin position="654"/>
        <end position="749"/>
    </location>
</feature>
<feature type="coiled-coil region" evidence="2">
    <location>
        <begin position="63"/>
        <end position="129"/>
    </location>
</feature>
<evidence type="ECO:0000313" key="6">
    <source>
        <dbReference type="EMBL" id="CZR59953.1"/>
    </source>
</evidence>
<dbReference type="InterPro" id="IPR027417">
    <property type="entry name" value="P-loop_NTPase"/>
</dbReference>
<reference evidence="6 7" key="1">
    <citation type="submission" date="2016-03" db="EMBL/GenBank/DDBJ databases">
        <authorList>
            <person name="Ploux O."/>
        </authorList>
    </citation>
    <scope>NUCLEOTIDE SEQUENCE [LARGE SCALE GENOMIC DNA]</scope>
    <source>
        <strain evidence="6 7">UAMH 11012</strain>
    </source>
</reference>
<evidence type="ECO:0000256" key="1">
    <source>
        <dbReference type="ARBA" id="ARBA00022737"/>
    </source>
</evidence>
<dbReference type="AlphaFoldDB" id="A0A1L7X4J9"/>
<evidence type="ECO:0000259" key="4">
    <source>
        <dbReference type="Pfam" id="PF24883"/>
    </source>
</evidence>
<accession>A0A1L7X4J9</accession>
<proteinExistence type="predicted"/>
<keyword evidence="2" id="KW-0175">Coiled coil</keyword>
<evidence type="ECO:0000256" key="3">
    <source>
        <dbReference type="SAM" id="MobiDB-lite"/>
    </source>
</evidence>
<protein>
    <submittedName>
        <fullName evidence="6">Uncharacterized protein</fullName>
    </submittedName>
</protein>
<keyword evidence="7" id="KW-1185">Reference proteome</keyword>
<gene>
    <name evidence="6" type="ORF">PAC_09848</name>
</gene>
<evidence type="ECO:0000259" key="5">
    <source>
        <dbReference type="Pfam" id="PF25053"/>
    </source>
</evidence>
<feature type="compositionally biased region" description="Low complexity" evidence="3">
    <location>
        <begin position="298"/>
        <end position="307"/>
    </location>
</feature>
<evidence type="ECO:0000256" key="2">
    <source>
        <dbReference type="SAM" id="Coils"/>
    </source>
</evidence>
<dbReference type="SUPFAM" id="SSF52540">
    <property type="entry name" value="P-loop containing nucleoside triphosphate hydrolases"/>
    <property type="match status" value="1"/>
</dbReference>
<dbReference type="Gene3D" id="3.40.50.300">
    <property type="entry name" value="P-loop containing nucleotide triphosphate hydrolases"/>
    <property type="match status" value="1"/>
</dbReference>
<dbReference type="STRING" id="576137.A0A1L7X4J9"/>